<evidence type="ECO:0000256" key="3">
    <source>
        <dbReference type="ARBA" id="ARBA00022475"/>
    </source>
</evidence>
<comment type="similarity">
    <text evidence="2">Belongs to the CPA3 antiporters (TC 2.A.63) subunit D family.</text>
</comment>
<feature type="transmembrane region" description="Helical" evidence="8">
    <location>
        <begin position="16"/>
        <end position="37"/>
    </location>
</feature>
<reference evidence="10" key="1">
    <citation type="submission" date="2023-06" db="EMBL/GenBank/DDBJ databases">
        <authorList>
            <person name="Jiang Y."/>
            <person name="Liu Q."/>
        </authorList>
    </citation>
    <scope>NUCLEOTIDE SEQUENCE</scope>
    <source>
        <strain evidence="10">CGMCC 1.12090</strain>
    </source>
</reference>
<protein>
    <submittedName>
        <fullName evidence="10">Proton-conducting transporter membrane subunit</fullName>
    </submittedName>
</protein>
<evidence type="ECO:0000259" key="9">
    <source>
        <dbReference type="Pfam" id="PF00361"/>
    </source>
</evidence>
<feature type="transmembrane region" description="Helical" evidence="8">
    <location>
        <begin position="300"/>
        <end position="322"/>
    </location>
</feature>
<feature type="transmembrane region" description="Helical" evidence="8">
    <location>
        <begin position="164"/>
        <end position="187"/>
    </location>
</feature>
<keyword evidence="11" id="KW-1185">Reference proteome</keyword>
<feature type="domain" description="NADH:quinone oxidoreductase/Mrp antiporter transmembrane" evidence="9">
    <location>
        <begin position="130"/>
        <end position="386"/>
    </location>
</feature>
<evidence type="ECO:0000256" key="2">
    <source>
        <dbReference type="ARBA" id="ARBA00005346"/>
    </source>
</evidence>
<sequence length="554" mass="56226">MIGSVTLAAIVFEVPVLLPLALGVPLLLLLACAFPALRRRLPGLFALAPVPALAAALLAGAEPDLVLGNAYFSLTFALDAPGAMLLGVAAVLWIFAGAYAARWLRGRPDRDGFIVCWLMTLTGSVGVFLAADLIGFYFLLAVLSVGASGLVLQGEGPDAFRASALYLGLALLAEAFLLAGLLLLALATPDGSLLIADAVAALPGSPWRDLTLLLLVVGLGMKAGLLPLHFWMPIAYGAAPIPAAAVMSGAVVKASIIALVRFLPFDAALPSFGLPLAALGLLGALYGVAIGITQTQPKLVLAYSSVSQMGFLAAVIGMGLAAGDPGTALAAAFYAAHHLLVKGALFLAVGVVMLTGRRHLWPMLLPAAVIALGLGGLPLTGGALAKYAAKDFMGSGLAATVAVVSSIATTLLMVHFLRRLAADTAVDPGARAPSVLVVCWLAMALASVALPWALCLLLPLGALPEALSPAALWAALWPVLIGAAIAVGLDSLGRALPQIPAGDLGVALGRLGGLVAAAGRGFETIDTFARRWAVASIALLVVSLLFGYALMAQG</sequence>
<accession>A0ABT8RWR6</accession>
<feature type="transmembrane region" description="Helical" evidence="8">
    <location>
        <begin position="210"/>
        <end position="231"/>
    </location>
</feature>
<dbReference type="InterPro" id="IPR050586">
    <property type="entry name" value="CPA3_Na-H_Antiporter_D"/>
</dbReference>
<evidence type="ECO:0000256" key="4">
    <source>
        <dbReference type="ARBA" id="ARBA00022692"/>
    </source>
</evidence>
<feature type="transmembrane region" description="Helical" evidence="8">
    <location>
        <begin position="81"/>
        <end position="100"/>
    </location>
</feature>
<feature type="transmembrane region" description="Helical" evidence="8">
    <location>
        <begin position="435"/>
        <end position="460"/>
    </location>
</feature>
<organism evidence="10 11">
    <name type="scientific">Variovorax ginsengisoli</name>
    <dbReference type="NCBI Taxonomy" id="363844"/>
    <lineage>
        <taxon>Bacteria</taxon>
        <taxon>Pseudomonadati</taxon>
        <taxon>Pseudomonadota</taxon>
        <taxon>Betaproteobacteria</taxon>
        <taxon>Burkholderiales</taxon>
        <taxon>Comamonadaceae</taxon>
        <taxon>Variovorax</taxon>
    </lineage>
</organism>
<keyword evidence="5 8" id="KW-1133">Transmembrane helix</keyword>
<dbReference type="Proteomes" id="UP001169027">
    <property type="component" value="Unassembled WGS sequence"/>
</dbReference>
<name>A0ABT8RWR6_9BURK</name>
<evidence type="ECO:0000256" key="8">
    <source>
        <dbReference type="SAM" id="Phobius"/>
    </source>
</evidence>
<gene>
    <name evidence="10" type="ORF">Q2T77_02140</name>
</gene>
<feature type="transmembrane region" description="Helical" evidence="8">
    <location>
        <begin position="392"/>
        <end position="414"/>
    </location>
</feature>
<feature type="transmembrane region" description="Helical" evidence="8">
    <location>
        <begin position="44"/>
        <end position="61"/>
    </location>
</feature>
<comment type="caution">
    <text evidence="10">The sequence shown here is derived from an EMBL/GenBank/DDBJ whole genome shotgun (WGS) entry which is preliminary data.</text>
</comment>
<keyword evidence="4 7" id="KW-0812">Transmembrane</keyword>
<dbReference type="PANTHER" id="PTHR42703">
    <property type="entry name" value="NADH DEHYDROGENASE"/>
    <property type="match status" value="1"/>
</dbReference>
<feature type="transmembrane region" description="Helical" evidence="8">
    <location>
        <begin position="269"/>
        <end position="288"/>
    </location>
</feature>
<feature type="transmembrane region" description="Helical" evidence="8">
    <location>
        <begin position="243"/>
        <end position="263"/>
    </location>
</feature>
<feature type="transmembrane region" description="Helical" evidence="8">
    <location>
        <begin position="112"/>
        <end position="130"/>
    </location>
</feature>
<dbReference type="RefSeq" id="WP_301803066.1">
    <property type="nucleotide sequence ID" value="NZ_JAUJZH010000001.1"/>
</dbReference>
<feature type="transmembrane region" description="Helical" evidence="8">
    <location>
        <begin position="136"/>
        <end position="152"/>
    </location>
</feature>
<keyword evidence="6 8" id="KW-0472">Membrane</keyword>
<evidence type="ECO:0000256" key="6">
    <source>
        <dbReference type="ARBA" id="ARBA00023136"/>
    </source>
</evidence>
<feature type="transmembrane region" description="Helical" evidence="8">
    <location>
        <begin position="328"/>
        <end position="353"/>
    </location>
</feature>
<dbReference type="Pfam" id="PF00361">
    <property type="entry name" value="Proton_antipo_M"/>
    <property type="match status" value="1"/>
</dbReference>
<evidence type="ECO:0000313" key="10">
    <source>
        <dbReference type="EMBL" id="MDO1531074.1"/>
    </source>
</evidence>
<feature type="transmembrane region" description="Helical" evidence="8">
    <location>
        <begin position="360"/>
        <end position="380"/>
    </location>
</feature>
<dbReference type="InterPro" id="IPR001750">
    <property type="entry name" value="ND/Mrp_TM"/>
</dbReference>
<dbReference type="EMBL" id="JAUKVY010000001">
    <property type="protein sequence ID" value="MDO1531074.1"/>
    <property type="molecule type" value="Genomic_DNA"/>
</dbReference>
<comment type="subcellular location">
    <subcellularLocation>
        <location evidence="1">Cell membrane</location>
        <topology evidence="1">Multi-pass membrane protein</topology>
    </subcellularLocation>
    <subcellularLocation>
        <location evidence="7">Membrane</location>
        <topology evidence="7">Multi-pass membrane protein</topology>
    </subcellularLocation>
</comment>
<feature type="transmembrane region" description="Helical" evidence="8">
    <location>
        <begin position="532"/>
        <end position="551"/>
    </location>
</feature>
<proteinExistence type="inferred from homology"/>
<evidence type="ECO:0000256" key="5">
    <source>
        <dbReference type="ARBA" id="ARBA00022989"/>
    </source>
</evidence>
<dbReference type="PANTHER" id="PTHR42703:SF1">
    <property type="entry name" value="NA(+)_H(+) ANTIPORTER SUBUNIT D1"/>
    <property type="match status" value="1"/>
</dbReference>
<feature type="transmembrane region" description="Helical" evidence="8">
    <location>
        <begin position="466"/>
        <end position="489"/>
    </location>
</feature>
<keyword evidence="3" id="KW-1003">Cell membrane</keyword>
<evidence type="ECO:0000256" key="1">
    <source>
        <dbReference type="ARBA" id="ARBA00004651"/>
    </source>
</evidence>
<evidence type="ECO:0000313" key="11">
    <source>
        <dbReference type="Proteomes" id="UP001169027"/>
    </source>
</evidence>
<evidence type="ECO:0000256" key="7">
    <source>
        <dbReference type="RuleBase" id="RU000320"/>
    </source>
</evidence>